<dbReference type="InterPro" id="IPR022742">
    <property type="entry name" value="Hydrolase_4"/>
</dbReference>
<dbReference type="RefSeq" id="WP_377121792.1">
    <property type="nucleotide sequence ID" value="NZ_JBHRSD010000010.1"/>
</dbReference>
<accession>A0ABV7CHB5</accession>
<dbReference type="Gene3D" id="3.40.50.1820">
    <property type="entry name" value="alpha/beta hydrolase"/>
    <property type="match status" value="1"/>
</dbReference>
<feature type="domain" description="Serine aminopeptidase S33" evidence="1">
    <location>
        <begin position="50"/>
        <end position="308"/>
    </location>
</feature>
<dbReference type="InterPro" id="IPR029058">
    <property type="entry name" value="AB_hydrolase_fold"/>
</dbReference>
<proteinExistence type="predicted"/>
<name>A0ABV7CHB5_9GAMM</name>
<reference evidence="3" key="1">
    <citation type="journal article" date="2019" name="Int. J. Syst. Evol. Microbiol.">
        <title>The Global Catalogue of Microorganisms (GCM) 10K type strain sequencing project: providing services to taxonomists for standard genome sequencing and annotation.</title>
        <authorList>
            <consortium name="The Broad Institute Genomics Platform"/>
            <consortium name="The Broad Institute Genome Sequencing Center for Infectious Disease"/>
            <person name="Wu L."/>
            <person name="Ma J."/>
        </authorList>
    </citation>
    <scope>NUCLEOTIDE SEQUENCE [LARGE SCALE GENOMIC DNA]</scope>
    <source>
        <strain evidence="3">KCTC 42730</strain>
    </source>
</reference>
<comment type="caution">
    <text evidence="2">The sequence shown here is derived from an EMBL/GenBank/DDBJ whole genome shotgun (WGS) entry which is preliminary data.</text>
</comment>
<organism evidence="2 3">
    <name type="scientific">Pseudoalteromonas fenneropenaei</name>
    <dbReference type="NCBI Taxonomy" id="1737459"/>
    <lineage>
        <taxon>Bacteria</taxon>
        <taxon>Pseudomonadati</taxon>
        <taxon>Pseudomonadota</taxon>
        <taxon>Gammaproteobacteria</taxon>
        <taxon>Alteromonadales</taxon>
        <taxon>Pseudoalteromonadaceae</taxon>
        <taxon>Pseudoalteromonas</taxon>
    </lineage>
</organism>
<dbReference type="Pfam" id="PF12146">
    <property type="entry name" value="Hydrolase_4"/>
    <property type="match status" value="1"/>
</dbReference>
<dbReference type="EMBL" id="JBHRSD010000010">
    <property type="protein sequence ID" value="MFC3031998.1"/>
    <property type="molecule type" value="Genomic_DNA"/>
</dbReference>
<keyword evidence="2" id="KW-0378">Hydrolase</keyword>
<protein>
    <submittedName>
        <fullName evidence="2">Alpha/beta fold hydrolase</fullName>
    </submittedName>
</protein>
<dbReference type="Proteomes" id="UP001595453">
    <property type="component" value="Unassembled WGS sequence"/>
</dbReference>
<evidence type="ECO:0000259" key="1">
    <source>
        <dbReference type="Pfam" id="PF12146"/>
    </source>
</evidence>
<gene>
    <name evidence="2" type="ORF">ACFOEE_05665</name>
</gene>
<keyword evidence="3" id="KW-1185">Reference proteome</keyword>
<dbReference type="SUPFAM" id="SSF53474">
    <property type="entry name" value="alpha/beta-Hydrolases"/>
    <property type="match status" value="1"/>
</dbReference>
<dbReference type="InterPro" id="IPR051044">
    <property type="entry name" value="MAG_DAG_Lipase"/>
</dbReference>
<evidence type="ECO:0000313" key="3">
    <source>
        <dbReference type="Proteomes" id="UP001595453"/>
    </source>
</evidence>
<sequence length="332" mass="37394">MIEHFISQETQLDDAQFALLAFWDNMVQGKFTLAGTSQQLFYCYHIPPTAKHAVFVCQGRIECAKKYRELLWELSENGYAVFTLDHLGQGNSDRLCQDTQKGHINNFNQYYQGVKQFFEQVIQPKFANQVMILAHSMGGAIACQFLASLGARQTEYCRGVYLSAPMFAIDTGSKPLWLVTLLAKLAVLCGASERYAVGQGPYAAKSFNDNELTHSRIRYRLFRSLYAEEPQLQLGGITYGWLNAALNAMSQLPQAAPLLPCYIASASGDTIVKSAAHRQLHQVWSQQYGQCKLLHIEGAKHELLFEQDCWRNLVMQAFYHFASECLTDTTGS</sequence>
<evidence type="ECO:0000313" key="2">
    <source>
        <dbReference type="EMBL" id="MFC3031998.1"/>
    </source>
</evidence>
<dbReference type="PANTHER" id="PTHR11614">
    <property type="entry name" value="PHOSPHOLIPASE-RELATED"/>
    <property type="match status" value="1"/>
</dbReference>
<dbReference type="GO" id="GO:0016787">
    <property type="term" value="F:hydrolase activity"/>
    <property type="evidence" value="ECO:0007669"/>
    <property type="project" value="UniProtKB-KW"/>
</dbReference>